<evidence type="ECO:0000256" key="9">
    <source>
        <dbReference type="ARBA" id="ARBA00022679"/>
    </source>
</evidence>
<evidence type="ECO:0000256" key="6">
    <source>
        <dbReference type="ARBA" id="ARBA00022527"/>
    </source>
</evidence>
<dbReference type="PROSITE" id="PS00108">
    <property type="entry name" value="PROTEIN_KINASE_ST"/>
    <property type="match status" value="1"/>
</dbReference>
<dbReference type="GO" id="GO:0005886">
    <property type="term" value="C:plasma membrane"/>
    <property type="evidence" value="ECO:0007669"/>
    <property type="project" value="UniProtKB-SubCell"/>
</dbReference>
<dbReference type="SUPFAM" id="SSF56112">
    <property type="entry name" value="Protein kinase-like (PK-like)"/>
    <property type="match status" value="1"/>
</dbReference>
<dbReference type="Gene3D" id="1.10.510.10">
    <property type="entry name" value="Transferase(Phosphotransferase) domain 1"/>
    <property type="match status" value="1"/>
</dbReference>
<evidence type="ECO:0000259" key="23">
    <source>
        <dbReference type="PROSITE" id="PS50011"/>
    </source>
</evidence>
<evidence type="ECO:0000256" key="1">
    <source>
        <dbReference type="ARBA" id="ARBA00004162"/>
    </source>
</evidence>
<evidence type="ECO:0000256" key="10">
    <source>
        <dbReference type="ARBA" id="ARBA00022692"/>
    </source>
</evidence>
<evidence type="ECO:0000256" key="13">
    <source>
        <dbReference type="ARBA" id="ARBA00022741"/>
    </source>
</evidence>
<protein>
    <recommendedName>
        <fullName evidence="4">non-specific serine/threonine protein kinase</fullName>
        <ecNumber evidence="4">2.7.11.1</ecNumber>
    </recommendedName>
</protein>
<comment type="catalytic activity">
    <reaction evidence="20">
        <text>L-threonyl-[protein] + ATP = O-phospho-L-threonyl-[protein] + ADP + H(+)</text>
        <dbReference type="Rhea" id="RHEA:46608"/>
        <dbReference type="Rhea" id="RHEA-COMP:11060"/>
        <dbReference type="Rhea" id="RHEA-COMP:11605"/>
        <dbReference type="ChEBI" id="CHEBI:15378"/>
        <dbReference type="ChEBI" id="CHEBI:30013"/>
        <dbReference type="ChEBI" id="CHEBI:30616"/>
        <dbReference type="ChEBI" id="CHEBI:61977"/>
        <dbReference type="ChEBI" id="CHEBI:456216"/>
        <dbReference type="EC" id="2.7.11.1"/>
    </reaction>
</comment>
<comment type="catalytic activity">
    <reaction evidence="21">
        <text>L-seryl-[protein] + ATP = O-phospho-L-seryl-[protein] + ADP + H(+)</text>
        <dbReference type="Rhea" id="RHEA:17989"/>
        <dbReference type="Rhea" id="RHEA-COMP:9863"/>
        <dbReference type="Rhea" id="RHEA-COMP:11604"/>
        <dbReference type="ChEBI" id="CHEBI:15378"/>
        <dbReference type="ChEBI" id="CHEBI:29999"/>
        <dbReference type="ChEBI" id="CHEBI:30616"/>
        <dbReference type="ChEBI" id="CHEBI:83421"/>
        <dbReference type="ChEBI" id="CHEBI:456216"/>
        <dbReference type="EC" id="2.7.11.1"/>
    </reaction>
</comment>
<comment type="similarity">
    <text evidence="3">Belongs to the protein kinase superfamily. Ser/Thr protein kinase family.</text>
</comment>
<evidence type="ECO:0000256" key="4">
    <source>
        <dbReference type="ARBA" id="ARBA00012513"/>
    </source>
</evidence>
<accession>A0A5N6P990</accession>
<name>A0A5N6P990_9ASTR</name>
<dbReference type="InterPro" id="IPR000719">
    <property type="entry name" value="Prot_kinase_dom"/>
</dbReference>
<keyword evidence="15" id="KW-0067">ATP-binding</keyword>
<dbReference type="InterPro" id="IPR011009">
    <property type="entry name" value="Kinase-like_dom_sf"/>
</dbReference>
<organism evidence="24 25">
    <name type="scientific">Mikania micrantha</name>
    <name type="common">bitter vine</name>
    <dbReference type="NCBI Taxonomy" id="192012"/>
    <lineage>
        <taxon>Eukaryota</taxon>
        <taxon>Viridiplantae</taxon>
        <taxon>Streptophyta</taxon>
        <taxon>Embryophyta</taxon>
        <taxon>Tracheophyta</taxon>
        <taxon>Spermatophyta</taxon>
        <taxon>Magnoliopsida</taxon>
        <taxon>eudicotyledons</taxon>
        <taxon>Gunneridae</taxon>
        <taxon>Pentapetalae</taxon>
        <taxon>asterids</taxon>
        <taxon>campanulids</taxon>
        <taxon>Asterales</taxon>
        <taxon>Asteraceae</taxon>
        <taxon>Asteroideae</taxon>
        <taxon>Heliantheae alliance</taxon>
        <taxon>Eupatorieae</taxon>
        <taxon>Mikania</taxon>
    </lineage>
</organism>
<evidence type="ECO:0000256" key="2">
    <source>
        <dbReference type="ARBA" id="ARBA00004479"/>
    </source>
</evidence>
<evidence type="ECO:0000256" key="3">
    <source>
        <dbReference type="ARBA" id="ARBA00008684"/>
    </source>
</evidence>
<gene>
    <name evidence="24" type="ORF">E3N88_13063</name>
</gene>
<evidence type="ECO:0000256" key="8">
    <source>
        <dbReference type="ARBA" id="ARBA00022614"/>
    </source>
</evidence>
<keyword evidence="6" id="KW-0723">Serine/threonine-protein kinase</keyword>
<dbReference type="PANTHER" id="PTHR48056">
    <property type="entry name" value="LRR RECEPTOR-LIKE SERINE/THREONINE-PROTEIN KINASE-RELATED"/>
    <property type="match status" value="1"/>
</dbReference>
<evidence type="ECO:0000256" key="16">
    <source>
        <dbReference type="ARBA" id="ARBA00022989"/>
    </source>
</evidence>
<dbReference type="Pfam" id="PF00560">
    <property type="entry name" value="LRR_1"/>
    <property type="match status" value="1"/>
</dbReference>
<keyword evidence="16" id="KW-1133">Transmembrane helix</keyword>
<dbReference type="InterPro" id="IPR032675">
    <property type="entry name" value="LRR_dom_sf"/>
</dbReference>
<keyword evidence="25" id="KW-1185">Reference proteome</keyword>
<dbReference type="Proteomes" id="UP000326396">
    <property type="component" value="Linkage Group LG14"/>
</dbReference>
<feature type="domain" description="Protein kinase" evidence="23">
    <location>
        <begin position="302"/>
        <end position="652"/>
    </location>
</feature>
<keyword evidence="9" id="KW-0808">Transferase</keyword>
<keyword evidence="14" id="KW-0418">Kinase</keyword>
<reference evidence="24 25" key="1">
    <citation type="submission" date="2019-05" db="EMBL/GenBank/DDBJ databases">
        <title>Mikania micrantha, genome provides insights into the molecular mechanism of rapid growth.</title>
        <authorList>
            <person name="Liu B."/>
        </authorList>
    </citation>
    <scope>NUCLEOTIDE SEQUENCE [LARGE SCALE GENOMIC DNA]</scope>
    <source>
        <strain evidence="24">NLD-2019</strain>
        <tissue evidence="24">Leaf</tissue>
    </source>
</reference>
<evidence type="ECO:0000313" key="25">
    <source>
        <dbReference type="Proteomes" id="UP000326396"/>
    </source>
</evidence>
<dbReference type="GO" id="GO:0005524">
    <property type="term" value="F:ATP binding"/>
    <property type="evidence" value="ECO:0007669"/>
    <property type="project" value="UniProtKB-KW"/>
</dbReference>
<dbReference type="FunFam" id="3.80.10.10:FF:000101">
    <property type="entry name" value="LRR receptor-like serine/threonine-protein kinase ERECTA"/>
    <property type="match status" value="1"/>
</dbReference>
<dbReference type="InterPro" id="IPR050647">
    <property type="entry name" value="Plant_LRR-RLKs"/>
</dbReference>
<keyword evidence="19" id="KW-0325">Glycoprotein</keyword>
<dbReference type="EMBL" id="SZYD01000006">
    <property type="protein sequence ID" value="KAD5961590.1"/>
    <property type="molecule type" value="Genomic_DNA"/>
</dbReference>
<dbReference type="FunFam" id="3.80.10.10:FF:000383">
    <property type="entry name" value="Leucine-rich repeat receptor protein kinase EMS1"/>
    <property type="match status" value="1"/>
</dbReference>
<dbReference type="InterPro" id="IPR055414">
    <property type="entry name" value="LRR_R13L4/SHOC2-like"/>
</dbReference>
<dbReference type="InterPro" id="IPR013210">
    <property type="entry name" value="LRR_N_plant-typ"/>
</dbReference>
<evidence type="ECO:0000256" key="17">
    <source>
        <dbReference type="ARBA" id="ARBA00023136"/>
    </source>
</evidence>
<dbReference type="FunFam" id="1.10.510.10:FF:000358">
    <property type="entry name" value="Putative leucine-rich repeat receptor-like serine/threonine-protein kinase"/>
    <property type="match status" value="1"/>
</dbReference>
<dbReference type="PROSITE" id="PS50011">
    <property type="entry name" value="PROTEIN_KINASE_DOM"/>
    <property type="match status" value="1"/>
</dbReference>
<dbReference type="Gene3D" id="3.80.10.10">
    <property type="entry name" value="Ribonuclease Inhibitor"/>
    <property type="match status" value="3"/>
</dbReference>
<evidence type="ECO:0000256" key="21">
    <source>
        <dbReference type="ARBA" id="ARBA00048679"/>
    </source>
</evidence>
<evidence type="ECO:0000256" key="20">
    <source>
        <dbReference type="ARBA" id="ARBA00047899"/>
    </source>
</evidence>
<dbReference type="EC" id="2.7.11.1" evidence="4"/>
<dbReference type="Pfam" id="PF07714">
    <property type="entry name" value="PK_Tyr_Ser-Thr"/>
    <property type="match status" value="1"/>
</dbReference>
<evidence type="ECO:0000256" key="11">
    <source>
        <dbReference type="ARBA" id="ARBA00022729"/>
    </source>
</evidence>
<dbReference type="OrthoDB" id="676979at2759"/>
<keyword evidence="8" id="KW-0433">Leucine-rich repeat</keyword>
<keyword evidence="13" id="KW-0547">Nucleotide-binding</keyword>
<keyword evidence="18" id="KW-0675">Receptor</keyword>
<evidence type="ECO:0000256" key="18">
    <source>
        <dbReference type="ARBA" id="ARBA00023170"/>
    </source>
</evidence>
<keyword evidence="17" id="KW-0472">Membrane</keyword>
<dbReference type="SMART" id="SM00220">
    <property type="entry name" value="S_TKc"/>
    <property type="match status" value="1"/>
</dbReference>
<evidence type="ECO:0000256" key="12">
    <source>
        <dbReference type="ARBA" id="ARBA00022737"/>
    </source>
</evidence>
<dbReference type="InterPro" id="IPR001245">
    <property type="entry name" value="Ser-Thr/Tyr_kinase_cat_dom"/>
</dbReference>
<keyword evidence="11 22" id="KW-0732">Signal</keyword>
<feature type="chain" id="PRO_5024456945" description="non-specific serine/threonine protein kinase" evidence="22">
    <location>
        <begin position="28"/>
        <end position="658"/>
    </location>
</feature>
<evidence type="ECO:0000256" key="19">
    <source>
        <dbReference type="ARBA" id="ARBA00023180"/>
    </source>
</evidence>
<evidence type="ECO:0000256" key="7">
    <source>
        <dbReference type="ARBA" id="ARBA00022553"/>
    </source>
</evidence>
<evidence type="ECO:0000256" key="22">
    <source>
        <dbReference type="SAM" id="SignalP"/>
    </source>
</evidence>
<keyword evidence="5" id="KW-1003">Cell membrane</keyword>
<dbReference type="InterPro" id="IPR008271">
    <property type="entry name" value="Ser/Thr_kinase_AS"/>
</dbReference>
<comment type="subcellular location">
    <subcellularLocation>
        <location evidence="1">Cell membrane</location>
        <topology evidence="1">Single-pass membrane protein</topology>
    </subcellularLocation>
    <subcellularLocation>
        <location evidence="2">Membrane</location>
        <topology evidence="2">Single-pass type I membrane protein</topology>
    </subcellularLocation>
</comment>
<proteinExistence type="inferred from homology"/>
<dbReference type="SUPFAM" id="SSF52058">
    <property type="entry name" value="L domain-like"/>
    <property type="match status" value="2"/>
</dbReference>
<comment type="caution">
    <text evidence="24">The sequence shown here is derived from an EMBL/GenBank/DDBJ whole genome shotgun (WGS) entry which is preliminary data.</text>
</comment>
<dbReference type="GO" id="GO:0033612">
    <property type="term" value="F:receptor serine/threonine kinase binding"/>
    <property type="evidence" value="ECO:0007669"/>
    <property type="project" value="TreeGrafter"/>
</dbReference>
<keyword evidence="10" id="KW-0812">Transmembrane</keyword>
<evidence type="ECO:0000256" key="14">
    <source>
        <dbReference type="ARBA" id="ARBA00022777"/>
    </source>
</evidence>
<evidence type="ECO:0000313" key="24">
    <source>
        <dbReference type="EMBL" id="KAD5961590.1"/>
    </source>
</evidence>
<dbReference type="Pfam" id="PF08263">
    <property type="entry name" value="LRRNT_2"/>
    <property type="match status" value="1"/>
</dbReference>
<keyword evidence="7" id="KW-0597">Phosphoprotein</keyword>
<dbReference type="Pfam" id="PF23598">
    <property type="entry name" value="LRR_14"/>
    <property type="match status" value="1"/>
</dbReference>
<evidence type="ECO:0000256" key="5">
    <source>
        <dbReference type="ARBA" id="ARBA00022475"/>
    </source>
</evidence>
<dbReference type="AlphaFoldDB" id="A0A5N6P990"/>
<feature type="signal peptide" evidence="22">
    <location>
        <begin position="1"/>
        <end position="27"/>
    </location>
</feature>
<dbReference type="InterPro" id="IPR001611">
    <property type="entry name" value="Leu-rich_rpt"/>
</dbReference>
<sequence>MKPTTSSSTHFLIYALILCLTSTIISGGNETDHEALLRIKSLITHDPYGALSSWNNSIHFCDWEHVYCGKRHKRVTYIELESNGVKGSLSPYVGNLSFLRMLSLGNNSFQGAIPQEIGRLSRLRIMFLKRNKFSGVIPANISGCFNLEKIDISNNELVGSIPKEISFLSNLTLLSLFNNKLTGGIPPFLGNLTSMELFSVKGNPFGGSIPHTLGHLKSLKEIYLGTCNLSGIIPDSLYNLSLLTDLSLAENRLTGSLHTAIGGMLPRLVFLQLRDNQLSGPLPSSISNCSRLTIFEVAVNKFSGKLKIDFSKLRDIYFISVSKNNLGSKEPDEMNFIDSLKNCTKLLKLDLLDCKFQGVIPWSIGNLSSQLNFLNLYGNQLHGNLPRSIGNLVGLETLSLRGVIPIGLGDCVSLLRLSLQGNLFQGNPFKALVYEFMPNGSLHDWLHLSESTSRLSLLQIMKIFMDIAYALDYIHNHSLPTLVHGDLKPSNVLLDDDMVAHVGDFGLARFLGTTSFQNNSTGIRGTIGYVAPEYGLGSEMSSGGDVYSFGILVLEGITGKNPTDDIFNEDFCLHKFASMALRDNTVTDIIDVNLINEYQEAKVKEIKEEANMKTIIEECVVSIVKIGVSCSMDSPTQRMDIENVVHELQDILNTLQNT</sequence>
<evidence type="ECO:0000256" key="15">
    <source>
        <dbReference type="ARBA" id="ARBA00022840"/>
    </source>
</evidence>
<dbReference type="GO" id="GO:0004674">
    <property type="term" value="F:protein serine/threonine kinase activity"/>
    <property type="evidence" value="ECO:0007669"/>
    <property type="project" value="UniProtKB-KW"/>
</dbReference>
<keyword evidence="12" id="KW-0677">Repeat</keyword>